<organism evidence="22 23">
    <name type="scientific">Synaphobranchus kaupii</name>
    <name type="common">Kaup's arrowtooth eel</name>
    <dbReference type="NCBI Taxonomy" id="118154"/>
    <lineage>
        <taxon>Eukaryota</taxon>
        <taxon>Metazoa</taxon>
        <taxon>Chordata</taxon>
        <taxon>Craniata</taxon>
        <taxon>Vertebrata</taxon>
        <taxon>Euteleostomi</taxon>
        <taxon>Actinopterygii</taxon>
        <taxon>Neopterygii</taxon>
        <taxon>Teleostei</taxon>
        <taxon>Anguilliformes</taxon>
        <taxon>Synaphobranchidae</taxon>
        <taxon>Synaphobranchus</taxon>
    </lineage>
</organism>
<dbReference type="GO" id="GO:0015811">
    <property type="term" value="P:L-cystine transport"/>
    <property type="evidence" value="ECO:0007669"/>
    <property type="project" value="UniProtKB-ARBA"/>
</dbReference>
<dbReference type="Gene3D" id="1.20.1740.10">
    <property type="entry name" value="Amino acid/polyamine transporter I"/>
    <property type="match status" value="1"/>
</dbReference>
<evidence type="ECO:0000256" key="2">
    <source>
        <dbReference type="ARBA" id="ARBA00007040"/>
    </source>
</evidence>
<comment type="caution">
    <text evidence="22">The sequence shown here is derived from an EMBL/GenBank/DDBJ whole genome shotgun (WGS) entry which is preliminary data.</text>
</comment>
<protein>
    <recommendedName>
        <fullName evidence="16">Cystine/glutamate transporter</fullName>
    </recommendedName>
    <alternativeName>
        <fullName evidence="18">Amino acid transport system xc-</fullName>
    </alternativeName>
    <alternativeName>
        <fullName evidence="19">Solute carrier family 7 member 11</fullName>
    </alternativeName>
    <alternativeName>
        <fullName evidence="17">xCT</fullName>
    </alternativeName>
</protein>
<dbReference type="AlphaFoldDB" id="A0A9Q1GEE3"/>
<accession>A0A9Q1GEE3</accession>
<feature type="transmembrane region" description="Helical" evidence="21">
    <location>
        <begin position="419"/>
        <end position="437"/>
    </location>
</feature>
<dbReference type="PIRSF" id="PIRSF006060">
    <property type="entry name" value="AA_transporter"/>
    <property type="match status" value="1"/>
</dbReference>
<evidence type="ECO:0000256" key="10">
    <source>
        <dbReference type="ARBA" id="ARBA00023157"/>
    </source>
</evidence>
<keyword evidence="9 21" id="KW-0472">Membrane</keyword>
<feature type="transmembrane region" description="Helical" evidence="21">
    <location>
        <begin position="101"/>
        <end position="123"/>
    </location>
</feature>
<comment type="catalytic activity">
    <reaction evidence="12">
        <text>L-cystine(out) + L-glutamate(in) = L-cystine(in) + L-glutamate(out)</text>
        <dbReference type="Rhea" id="RHEA:70995"/>
        <dbReference type="ChEBI" id="CHEBI:29985"/>
        <dbReference type="ChEBI" id="CHEBI:35491"/>
    </reaction>
</comment>
<keyword evidence="11" id="KW-0966">Cell projection</keyword>
<dbReference type="GO" id="GO:0043067">
    <property type="term" value="P:regulation of programmed cell death"/>
    <property type="evidence" value="ECO:0007669"/>
    <property type="project" value="UniProtKB-ARBA"/>
</dbReference>
<proteinExistence type="inferred from homology"/>
<feature type="transmembrane region" description="Helical" evidence="21">
    <location>
        <begin position="217"/>
        <end position="239"/>
    </location>
</feature>
<evidence type="ECO:0000256" key="20">
    <source>
        <dbReference type="SAM" id="MobiDB-lite"/>
    </source>
</evidence>
<dbReference type="GO" id="GO:0015813">
    <property type="term" value="P:L-glutamate transmembrane transport"/>
    <property type="evidence" value="ECO:0007669"/>
    <property type="project" value="UniProtKB-ARBA"/>
</dbReference>
<dbReference type="Proteomes" id="UP001152622">
    <property type="component" value="Chromosome 1"/>
</dbReference>
<evidence type="ECO:0000256" key="16">
    <source>
        <dbReference type="ARBA" id="ARBA00071314"/>
    </source>
</evidence>
<evidence type="ECO:0000256" key="19">
    <source>
        <dbReference type="ARBA" id="ARBA00080978"/>
    </source>
</evidence>
<feature type="transmembrane region" description="Helical" evidence="21">
    <location>
        <begin position="391"/>
        <end position="413"/>
    </location>
</feature>
<feature type="transmembrane region" description="Helical" evidence="21">
    <location>
        <begin position="449"/>
        <end position="469"/>
    </location>
</feature>
<evidence type="ECO:0000256" key="21">
    <source>
        <dbReference type="SAM" id="Phobius"/>
    </source>
</evidence>
<keyword evidence="6 21" id="KW-0812">Transmembrane</keyword>
<evidence type="ECO:0000256" key="11">
    <source>
        <dbReference type="ARBA" id="ARBA00023273"/>
    </source>
</evidence>
<comment type="catalytic activity">
    <reaction evidence="13">
        <text>N-acetyl-L-cysteine(out) + L-glutamate(in) = N-acetyl-L-cysteine(in) + L-glutamate(out)</text>
        <dbReference type="Rhea" id="RHEA:74567"/>
        <dbReference type="ChEBI" id="CHEBI:29985"/>
        <dbReference type="ChEBI" id="CHEBI:78236"/>
    </reaction>
</comment>
<reference evidence="22" key="1">
    <citation type="journal article" date="2023" name="Science">
        <title>Genome structures resolve the early diversification of teleost fishes.</title>
        <authorList>
            <person name="Parey E."/>
            <person name="Louis A."/>
            <person name="Montfort J."/>
            <person name="Bouchez O."/>
            <person name="Roques C."/>
            <person name="Iampietro C."/>
            <person name="Lluch J."/>
            <person name="Castinel A."/>
            <person name="Donnadieu C."/>
            <person name="Desvignes T."/>
            <person name="Floi Bucao C."/>
            <person name="Jouanno E."/>
            <person name="Wen M."/>
            <person name="Mejri S."/>
            <person name="Dirks R."/>
            <person name="Jansen H."/>
            <person name="Henkel C."/>
            <person name="Chen W.J."/>
            <person name="Zahm M."/>
            <person name="Cabau C."/>
            <person name="Klopp C."/>
            <person name="Thompson A.W."/>
            <person name="Robinson-Rechavi M."/>
            <person name="Braasch I."/>
            <person name="Lecointre G."/>
            <person name="Bobe J."/>
            <person name="Postlethwait J.H."/>
            <person name="Berthelot C."/>
            <person name="Roest Crollius H."/>
            <person name="Guiguen Y."/>
        </authorList>
    </citation>
    <scope>NUCLEOTIDE SEQUENCE</scope>
    <source>
        <strain evidence="22">WJC10195</strain>
    </source>
</reference>
<dbReference type="InterPro" id="IPR050598">
    <property type="entry name" value="AminoAcid_Transporter"/>
</dbReference>
<evidence type="ECO:0000256" key="3">
    <source>
        <dbReference type="ARBA" id="ARBA00022448"/>
    </source>
</evidence>
<evidence type="ECO:0000256" key="17">
    <source>
        <dbReference type="ARBA" id="ARBA00078584"/>
    </source>
</evidence>
<feature type="transmembrane region" description="Helical" evidence="21">
    <location>
        <begin position="293"/>
        <end position="316"/>
    </location>
</feature>
<evidence type="ECO:0000313" key="23">
    <source>
        <dbReference type="Proteomes" id="UP001152622"/>
    </source>
</evidence>
<sequence>MATYSKEREEKGEKRRSFIFRPILPGLPPVPEPLLTAGDPSKNGLEGSVPHKNSNGLAPQEKVELKKKVTLLRGIAIIIGTIIGAGIFISPKGILKHSGSVGMSLVIWSACGVLSLFGALSYAELGTSIAKSGGHYTYILEAFGPRMAFMMMWAEIIAIRPSSTAVISLAFGRYILEPIFMPCDVPVLAVKLLTAIGLTVIMSLNSMSVSWTARVQIVLTFSKLTAIALIIVPGMVQLFKGETQNFENAFSVDSIKITSLPLAFYSGMYAYAGWFYLNFVIEEVDNPKRTVPLAICISMTIVTIAYVLTNVAYYTVMTAEELLASDAVAVTFADKLMGSFSMAVPVFVALSCLGSLNGGLFAASRAFHVASREGHLPEIFSMIHVRRCTPIPAVFVMYPLTMLILFIGDIYSLLNFLSFVRWLNIGIAVSGLIYLRYTRPKLLRPFKVPLFMPVVFSFTCFFMVFLSLYSDPFNTGIGFAIYLTGIPAYCIFIAFNMKPKWLQNLFASISRSMQILLEVVPAEH</sequence>
<keyword evidence="7" id="KW-0029">Amino-acid transport</keyword>
<evidence type="ECO:0000256" key="9">
    <source>
        <dbReference type="ARBA" id="ARBA00023136"/>
    </source>
</evidence>
<evidence type="ECO:0000256" key="6">
    <source>
        <dbReference type="ARBA" id="ARBA00022692"/>
    </source>
</evidence>
<gene>
    <name evidence="22" type="ORF">SKAU_G00034020</name>
</gene>
<evidence type="ECO:0000256" key="8">
    <source>
        <dbReference type="ARBA" id="ARBA00022989"/>
    </source>
</evidence>
<evidence type="ECO:0000256" key="13">
    <source>
        <dbReference type="ARBA" id="ARBA00051652"/>
    </source>
</evidence>
<feature type="transmembrane region" description="Helical" evidence="21">
    <location>
        <begin position="259"/>
        <end position="281"/>
    </location>
</feature>
<dbReference type="PANTHER" id="PTHR11785:SF323">
    <property type="entry name" value="CYSTINE_GLUTAMATE TRANSPORTER"/>
    <property type="match status" value="1"/>
</dbReference>
<feature type="transmembrane region" description="Helical" evidence="21">
    <location>
        <begin position="475"/>
        <end position="495"/>
    </location>
</feature>
<evidence type="ECO:0000313" key="22">
    <source>
        <dbReference type="EMBL" id="KAJ8382624.1"/>
    </source>
</evidence>
<keyword evidence="3" id="KW-0813">Transport</keyword>
<dbReference type="FunFam" id="1.20.1740.10:FF:000027">
    <property type="entry name" value="cystine/glutamate transporter isoform X1"/>
    <property type="match status" value="1"/>
</dbReference>
<dbReference type="GO" id="GO:0015179">
    <property type="term" value="F:L-amino acid transmembrane transporter activity"/>
    <property type="evidence" value="ECO:0007669"/>
    <property type="project" value="TreeGrafter"/>
</dbReference>
<comment type="similarity">
    <text evidence="2">Belongs to the amino acid-polyamine-organocation (APC) superfamily. L-type amino acid transporter (LAT) (TC 2.A.3.8) family.</text>
</comment>
<keyword evidence="8 21" id="KW-1133">Transmembrane helix</keyword>
<evidence type="ECO:0000256" key="15">
    <source>
        <dbReference type="ARBA" id="ARBA00065438"/>
    </source>
</evidence>
<keyword evidence="4" id="KW-1003">Cell membrane</keyword>
<evidence type="ECO:0000256" key="4">
    <source>
        <dbReference type="ARBA" id="ARBA00022475"/>
    </source>
</evidence>
<feature type="transmembrane region" description="Helical" evidence="21">
    <location>
        <begin position="336"/>
        <end position="363"/>
    </location>
</feature>
<keyword evidence="5" id="KW-0597">Phosphoprotein</keyword>
<dbReference type="Pfam" id="PF13520">
    <property type="entry name" value="AA_permease_2"/>
    <property type="match status" value="1"/>
</dbReference>
<evidence type="ECO:0000256" key="1">
    <source>
        <dbReference type="ARBA" id="ARBA00004475"/>
    </source>
</evidence>
<evidence type="ECO:0000256" key="12">
    <source>
        <dbReference type="ARBA" id="ARBA00050407"/>
    </source>
</evidence>
<evidence type="ECO:0000256" key="5">
    <source>
        <dbReference type="ARBA" id="ARBA00022553"/>
    </source>
</evidence>
<feature type="region of interest" description="Disordered" evidence="20">
    <location>
        <begin position="35"/>
        <end position="57"/>
    </location>
</feature>
<feature type="transmembrane region" description="Helical" evidence="21">
    <location>
        <begin position="70"/>
        <end position="89"/>
    </location>
</feature>
<dbReference type="InterPro" id="IPR002293">
    <property type="entry name" value="AA/rel_permease1"/>
</dbReference>
<feature type="transmembrane region" description="Helical" evidence="21">
    <location>
        <begin position="156"/>
        <end position="176"/>
    </location>
</feature>
<dbReference type="OrthoDB" id="10062876at2759"/>
<dbReference type="EMBL" id="JAINUF010000001">
    <property type="protein sequence ID" value="KAJ8382624.1"/>
    <property type="molecule type" value="Genomic_DNA"/>
</dbReference>
<name>A0A9Q1GEE3_SYNKA</name>
<feature type="transmembrane region" description="Helical" evidence="21">
    <location>
        <begin position="188"/>
        <end position="205"/>
    </location>
</feature>
<evidence type="ECO:0000256" key="7">
    <source>
        <dbReference type="ARBA" id="ARBA00022970"/>
    </source>
</evidence>
<keyword evidence="10" id="KW-1015">Disulfide bond</keyword>
<comment type="catalytic activity">
    <reaction evidence="14">
        <text>an L-alpha-amino acid(in) + L-kynurenine(out) = an L-alpha-amino acid(out) + L-kynurenine(in)</text>
        <dbReference type="Rhea" id="RHEA:71191"/>
        <dbReference type="ChEBI" id="CHEBI:57959"/>
        <dbReference type="ChEBI" id="CHEBI:59869"/>
    </reaction>
</comment>
<dbReference type="PANTHER" id="PTHR11785">
    <property type="entry name" value="AMINO ACID TRANSPORTER"/>
    <property type="match status" value="1"/>
</dbReference>
<evidence type="ECO:0000256" key="18">
    <source>
        <dbReference type="ARBA" id="ARBA00079117"/>
    </source>
</evidence>
<comment type="subunit">
    <text evidence="15">Disulfide-linked heterodimer with the amino acid transport protein SLC3A2/4F2hc; this interaction mediates cell membrane localization.</text>
</comment>
<evidence type="ECO:0000256" key="14">
    <source>
        <dbReference type="ARBA" id="ARBA00051885"/>
    </source>
</evidence>
<keyword evidence="23" id="KW-1185">Reference proteome</keyword>
<comment type="subcellular location">
    <subcellularLocation>
        <location evidence="1">Cell projection</location>
        <location evidence="1">Microvillus membrane</location>
        <topology evidence="1">Multi-pass membrane protein</topology>
    </subcellularLocation>
</comment>
<dbReference type="GO" id="GO:0031528">
    <property type="term" value="C:microvillus membrane"/>
    <property type="evidence" value="ECO:0007669"/>
    <property type="project" value="UniProtKB-SubCell"/>
</dbReference>